<proteinExistence type="inferred from homology"/>
<evidence type="ECO:0000256" key="2">
    <source>
        <dbReference type="SAM" id="Coils"/>
    </source>
</evidence>
<comment type="similarity">
    <text evidence="1">Belongs to the UPF0335 family.</text>
</comment>
<dbReference type="NCBIfam" id="NF010247">
    <property type="entry name" value="PRK13694.1"/>
    <property type="match status" value="1"/>
</dbReference>
<evidence type="ECO:0000313" key="4">
    <source>
        <dbReference type="EMBL" id="EFG83780.1"/>
    </source>
</evidence>
<feature type="coiled-coil region" evidence="2">
    <location>
        <begin position="70"/>
        <end position="97"/>
    </location>
</feature>
<name>D5QGM9_NOVHA</name>
<organism evidence="4 5">
    <name type="scientific">Novacetimonas hansenii ATCC 23769</name>
    <dbReference type="NCBI Taxonomy" id="714995"/>
    <lineage>
        <taxon>Bacteria</taxon>
        <taxon>Pseudomonadati</taxon>
        <taxon>Pseudomonadota</taxon>
        <taxon>Alphaproteobacteria</taxon>
        <taxon>Acetobacterales</taxon>
        <taxon>Acetobacteraceae</taxon>
        <taxon>Novacetimonas</taxon>
    </lineage>
</organism>
<protein>
    <recommendedName>
        <fullName evidence="1">UPF0335 protein GXY_11504</fullName>
    </recommendedName>
</protein>
<evidence type="ECO:0000313" key="5">
    <source>
        <dbReference type="Proteomes" id="UP000006468"/>
    </source>
</evidence>
<reference evidence="4 5" key="1">
    <citation type="journal article" date="2010" name="J. Bacteriol.">
        <title>Genome sequence of a cellulose-producing bacterium, Gluconacetobacter hansenii ATCC 23769.</title>
        <authorList>
            <person name="Iyer P.R."/>
            <person name="Geib S.M."/>
            <person name="Catchmark J."/>
            <person name="Kao T.H."/>
            <person name="Tien M."/>
        </authorList>
    </citation>
    <scope>NUCLEOTIDE SEQUENCE [LARGE SCALE GENOMIC DNA]</scope>
    <source>
        <strain evidence="4 5">ATCC 23769</strain>
    </source>
</reference>
<evidence type="ECO:0000256" key="1">
    <source>
        <dbReference type="HAMAP-Rule" id="MF_00797"/>
    </source>
</evidence>
<dbReference type="InterPro" id="IPR046367">
    <property type="entry name" value="GapR-like_DNA-bd"/>
</dbReference>
<dbReference type="HAMAP" id="MF_00797">
    <property type="entry name" value="UPF0335"/>
    <property type="match status" value="1"/>
</dbReference>
<comment type="caution">
    <text evidence="4">The sequence shown here is derived from an EMBL/GenBank/DDBJ whole genome shotgun (WGS) entry which is preliminary data.</text>
</comment>
<dbReference type="Proteomes" id="UP000006468">
    <property type="component" value="Chromosome"/>
</dbReference>
<accession>D5QGM9</accession>
<dbReference type="GO" id="GO:0003677">
    <property type="term" value="F:DNA binding"/>
    <property type="evidence" value="ECO:0007669"/>
    <property type="project" value="InterPro"/>
</dbReference>
<dbReference type="EMBL" id="ADTV01000043">
    <property type="protein sequence ID" value="EFG83780.1"/>
    <property type="molecule type" value="Genomic_DNA"/>
</dbReference>
<dbReference type="Pfam" id="PF10073">
    <property type="entry name" value="GapR_DNA-bd"/>
    <property type="match status" value="1"/>
</dbReference>
<sequence length="138" mass="15444">MEHVKLALTRVHHRDKPAVQIRYACRLLVGGMAGCMTAPSLYPEAADMSADNFETDDSSAAVGGIAADRLRSIIERVERLEEERKALAGDIKDIYTEAKSAGFDTKVIRQIIRLRKQEPAEVEEQETLLDIYRRALGM</sequence>
<keyword evidence="2" id="KW-0175">Coiled coil</keyword>
<dbReference type="AlphaFoldDB" id="D5QGM9"/>
<gene>
    <name evidence="4" type="ORF">GXY_11504</name>
</gene>
<dbReference type="InterPro" id="IPR018753">
    <property type="entry name" value="GapR-like"/>
</dbReference>
<dbReference type="HOGENOM" id="CLU_1852558_0_0_5"/>
<evidence type="ECO:0000259" key="3">
    <source>
        <dbReference type="Pfam" id="PF10073"/>
    </source>
</evidence>
<feature type="domain" description="GapR-like DNA-binding" evidence="3">
    <location>
        <begin position="66"/>
        <end position="137"/>
    </location>
</feature>